<keyword evidence="1" id="KW-1133">Transmembrane helix</keyword>
<keyword evidence="3" id="KW-1185">Reference proteome</keyword>
<feature type="transmembrane region" description="Helical" evidence="1">
    <location>
        <begin position="136"/>
        <end position="157"/>
    </location>
</feature>
<keyword evidence="1" id="KW-0472">Membrane</keyword>
<keyword evidence="1" id="KW-0812">Transmembrane</keyword>
<name>A0A8J4A138_9ACTN</name>
<proteinExistence type="predicted"/>
<dbReference type="EMBL" id="BOPH01000125">
    <property type="protein sequence ID" value="GIJ73832.1"/>
    <property type="molecule type" value="Genomic_DNA"/>
</dbReference>
<protein>
    <submittedName>
        <fullName evidence="2">Uncharacterized protein</fullName>
    </submittedName>
</protein>
<organism evidence="2 3">
    <name type="scientific">Virgisporangium ochraceum</name>
    <dbReference type="NCBI Taxonomy" id="65505"/>
    <lineage>
        <taxon>Bacteria</taxon>
        <taxon>Bacillati</taxon>
        <taxon>Actinomycetota</taxon>
        <taxon>Actinomycetes</taxon>
        <taxon>Micromonosporales</taxon>
        <taxon>Micromonosporaceae</taxon>
        <taxon>Virgisporangium</taxon>
    </lineage>
</organism>
<comment type="caution">
    <text evidence="2">The sequence shown here is derived from an EMBL/GenBank/DDBJ whole genome shotgun (WGS) entry which is preliminary data.</text>
</comment>
<accession>A0A8J4A138</accession>
<dbReference type="Proteomes" id="UP000635606">
    <property type="component" value="Unassembled WGS sequence"/>
</dbReference>
<evidence type="ECO:0000256" key="1">
    <source>
        <dbReference type="SAM" id="Phobius"/>
    </source>
</evidence>
<gene>
    <name evidence="2" type="ORF">Voc01_087490</name>
</gene>
<dbReference type="AlphaFoldDB" id="A0A8J4A138"/>
<evidence type="ECO:0000313" key="3">
    <source>
        <dbReference type="Proteomes" id="UP000635606"/>
    </source>
</evidence>
<reference evidence="2" key="1">
    <citation type="submission" date="2021-01" db="EMBL/GenBank/DDBJ databases">
        <title>Whole genome shotgun sequence of Virgisporangium ochraceum NBRC 16418.</title>
        <authorList>
            <person name="Komaki H."/>
            <person name="Tamura T."/>
        </authorList>
    </citation>
    <scope>NUCLEOTIDE SEQUENCE</scope>
    <source>
        <strain evidence="2">NBRC 16418</strain>
    </source>
</reference>
<feature type="transmembrane region" description="Helical" evidence="1">
    <location>
        <begin position="70"/>
        <end position="90"/>
    </location>
</feature>
<dbReference type="RefSeq" id="WP_203933646.1">
    <property type="nucleotide sequence ID" value="NZ_BOPH01000125.1"/>
</dbReference>
<sequence length="167" mass="17736">MTEPTANADTEAPADTGGHAPWRSAWPAYVCAAGFLVYAGMKATYAVQGKLGMPFGEEVPRSAYDELGHVALRQGTLAAMGAGAAVLALASVQGWGRRIPRWMMLTAMWGALVPTAAGVPFVAARVFGGSEPLEERILMGVQTVAGLALWTAATVSYQRRSRQWRRG</sequence>
<evidence type="ECO:0000313" key="2">
    <source>
        <dbReference type="EMBL" id="GIJ73832.1"/>
    </source>
</evidence>
<feature type="transmembrane region" description="Helical" evidence="1">
    <location>
        <begin position="102"/>
        <end position="124"/>
    </location>
</feature>